<organism evidence="5 6">
    <name type="scientific">Methylohalomonas lacus</name>
    <dbReference type="NCBI Taxonomy" id="398773"/>
    <lineage>
        <taxon>Bacteria</taxon>
        <taxon>Pseudomonadati</taxon>
        <taxon>Pseudomonadota</taxon>
        <taxon>Gammaproteobacteria</taxon>
        <taxon>Methylohalomonadales</taxon>
        <taxon>Methylohalomonadaceae</taxon>
        <taxon>Methylohalomonas</taxon>
    </lineage>
</organism>
<evidence type="ECO:0000256" key="2">
    <source>
        <dbReference type="ARBA" id="ARBA00023002"/>
    </source>
</evidence>
<evidence type="ECO:0000256" key="3">
    <source>
        <dbReference type="PROSITE-ProRule" id="PRU01282"/>
    </source>
</evidence>
<dbReference type="CDD" id="cd03034">
    <property type="entry name" value="ArsC_ArsC"/>
    <property type="match status" value="1"/>
</dbReference>
<dbReference type="PANTHER" id="PTHR30041">
    <property type="entry name" value="ARSENATE REDUCTASE"/>
    <property type="match status" value="1"/>
</dbReference>
<name>A0AAE3L1E4_9GAMM</name>
<comment type="catalytic activity">
    <reaction evidence="4">
        <text>[glutaredoxin]-dithiol + arsenate + glutathione + H(+) = glutathionyl-S-S-[glutaredoxin] + arsenite + H2O</text>
        <dbReference type="Rhea" id="RHEA:22016"/>
        <dbReference type="Rhea" id="RHEA-COMP:10729"/>
        <dbReference type="Rhea" id="RHEA-COMP:17668"/>
        <dbReference type="ChEBI" id="CHEBI:15377"/>
        <dbReference type="ChEBI" id="CHEBI:15378"/>
        <dbReference type="ChEBI" id="CHEBI:29242"/>
        <dbReference type="ChEBI" id="CHEBI:29950"/>
        <dbReference type="ChEBI" id="CHEBI:48597"/>
        <dbReference type="ChEBI" id="CHEBI:57925"/>
        <dbReference type="ChEBI" id="CHEBI:146199"/>
        <dbReference type="EC" id="1.20.4.1"/>
    </reaction>
</comment>
<evidence type="ECO:0000313" key="6">
    <source>
        <dbReference type="Proteomes" id="UP001204445"/>
    </source>
</evidence>
<evidence type="ECO:0000313" key="5">
    <source>
        <dbReference type="EMBL" id="MCS3903894.1"/>
    </source>
</evidence>
<reference evidence="5" key="1">
    <citation type="submission" date="2022-08" db="EMBL/GenBank/DDBJ databases">
        <title>Genomic Encyclopedia of Type Strains, Phase III (KMG-III): the genomes of soil and plant-associated and newly described type strains.</title>
        <authorList>
            <person name="Whitman W."/>
        </authorList>
    </citation>
    <scope>NUCLEOTIDE SEQUENCE</scope>
    <source>
        <strain evidence="5">HMT 1</strain>
    </source>
</reference>
<dbReference type="GO" id="GO:0008794">
    <property type="term" value="F:arsenate reductase (glutaredoxin) activity"/>
    <property type="evidence" value="ECO:0007669"/>
    <property type="project" value="UniProtKB-UniRule"/>
</dbReference>
<dbReference type="Pfam" id="PF03960">
    <property type="entry name" value="ArsC"/>
    <property type="match status" value="1"/>
</dbReference>
<comment type="caution">
    <text evidence="5">The sequence shown here is derived from an EMBL/GenBank/DDBJ whole genome shotgun (WGS) entry which is preliminary data.</text>
</comment>
<evidence type="ECO:0000256" key="4">
    <source>
        <dbReference type="RuleBase" id="RU362029"/>
    </source>
</evidence>
<keyword evidence="2 4" id="KW-0560">Oxidoreductase</keyword>
<comment type="similarity">
    <text evidence="1 3 4">Belongs to the ArsC family.</text>
</comment>
<dbReference type="AlphaFoldDB" id="A0AAE3L1E4"/>
<dbReference type="SUPFAM" id="SSF52833">
    <property type="entry name" value="Thioredoxin-like"/>
    <property type="match status" value="1"/>
</dbReference>
<evidence type="ECO:0000256" key="1">
    <source>
        <dbReference type="ARBA" id="ARBA00007198"/>
    </source>
</evidence>
<dbReference type="InterPro" id="IPR036249">
    <property type="entry name" value="Thioredoxin-like_sf"/>
</dbReference>
<dbReference type="PANTHER" id="PTHR30041:SF4">
    <property type="entry name" value="ARSENATE REDUCTASE"/>
    <property type="match status" value="1"/>
</dbReference>
<dbReference type="EMBL" id="JANUCT010000013">
    <property type="protein sequence ID" value="MCS3903894.1"/>
    <property type="molecule type" value="Genomic_DNA"/>
</dbReference>
<gene>
    <name evidence="5" type="ORF">J2T55_001926</name>
</gene>
<keyword evidence="6" id="KW-1185">Reference proteome</keyword>
<proteinExistence type="inferred from homology"/>
<dbReference type="PROSITE" id="PS51353">
    <property type="entry name" value="ARSC"/>
    <property type="match status" value="1"/>
</dbReference>
<dbReference type="EC" id="1.20.4.1" evidence="4"/>
<dbReference type="RefSeq" id="WP_259055869.1">
    <property type="nucleotide sequence ID" value="NZ_JANUCT010000013.1"/>
</dbReference>
<dbReference type="NCBIfam" id="TIGR00014">
    <property type="entry name" value="arsC"/>
    <property type="match status" value="1"/>
</dbReference>
<accession>A0AAE3L1E4</accession>
<sequence length="116" mass="12940">MKVTIYHNPRCSKSRDTLKLIEKAGHAPLVVEYLKSPPSATRLKKLLKMLGIKPRDLVRKNETAYKEAGLDDPKLNDDAVIAAMVKHPILIERPIVVVDDQAVIGRPPEKVLELLG</sequence>
<dbReference type="InterPro" id="IPR006659">
    <property type="entry name" value="Arsenate_reductase"/>
</dbReference>
<dbReference type="Gene3D" id="3.40.30.10">
    <property type="entry name" value="Glutaredoxin"/>
    <property type="match status" value="1"/>
</dbReference>
<dbReference type="InterPro" id="IPR006660">
    <property type="entry name" value="Arsenate_reductase-like"/>
</dbReference>
<dbReference type="Proteomes" id="UP001204445">
    <property type="component" value="Unassembled WGS sequence"/>
</dbReference>
<protein>
    <recommendedName>
        <fullName evidence="4">Arsenate reductase</fullName>
        <ecNumber evidence="4">1.20.4.1</ecNumber>
    </recommendedName>
</protein>